<accession>A0AAW2SQX3</accession>
<proteinExistence type="predicted"/>
<comment type="caution">
    <text evidence="2">The sequence shown here is derived from an EMBL/GenBank/DDBJ whole genome shotgun (WGS) entry which is preliminary data.</text>
</comment>
<evidence type="ECO:0000256" key="1">
    <source>
        <dbReference type="SAM" id="MobiDB-lite"/>
    </source>
</evidence>
<gene>
    <name evidence="2" type="ORF">Slati_4419600</name>
</gene>
<dbReference type="EMBL" id="JACGWN010000016">
    <property type="protein sequence ID" value="KAL0394534.1"/>
    <property type="molecule type" value="Genomic_DNA"/>
</dbReference>
<protein>
    <submittedName>
        <fullName evidence="2">Uncharacterized protein</fullName>
    </submittedName>
</protein>
<reference evidence="2" key="2">
    <citation type="journal article" date="2024" name="Plant">
        <title>Genomic evolution and insights into agronomic trait innovations of Sesamum species.</title>
        <authorList>
            <person name="Miao H."/>
            <person name="Wang L."/>
            <person name="Qu L."/>
            <person name="Liu H."/>
            <person name="Sun Y."/>
            <person name="Le M."/>
            <person name="Wang Q."/>
            <person name="Wei S."/>
            <person name="Zheng Y."/>
            <person name="Lin W."/>
            <person name="Duan Y."/>
            <person name="Cao H."/>
            <person name="Xiong S."/>
            <person name="Wang X."/>
            <person name="Wei L."/>
            <person name="Li C."/>
            <person name="Ma Q."/>
            <person name="Ju M."/>
            <person name="Zhao R."/>
            <person name="Li G."/>
            <person name="Mu C."/>
            <person name="Tian Q."/>
            <person name="Mei H."/>
            <person name="Zhang T."/>
            <person name="Gao T."/>
            <person name="Zhang H."/>
        </authorList>
    </citation>
    <scope>NUCLEOTIDE SEQUENCE</scope>
    <source>
        <strain evidence="2">KEN1</strain>
    </source>
</reference>
<dbReference type="AlphaFoldDB" id="A0AAW2SQX3"/>
<organism evidence="2">
    <name type="scientific">Sesamum latifolium</name>
    <dbReference type="NCBI Taxonomy" id="2727402"/>
    <lineage>
        <taxon>Eukaryota</taxon>
        <taxon>Viridiplantae</taxon>
        <taxon>Streptophyta</taxon>
        <taxon>Embryophyta</taxon>
        <taxon>Tracheophyta</taxon>
        <taxon>Spermatophyta</taxon>
        <taxon>Magnoliopsida</taxon>
        <taxon>eudicotyledons</taxon>
        <taxon>Gunneridae</taxon>
        <taxon>Pentapetalae</taxon>
        <taxon>asterids</taxon>
        <taxon>lamiids</taxon>
        <taxon>Lamiales</taxon>
        <taxon>Pedaliaceae</taxon>
        <taxon>Sesamum</taxon>
    </lineage>
</organism>
<sequence length="67" mass="6643">MTTSNNEGDQGSYGGNSSLPAAFGPAILPADAIIGDVDISGPDPAPEANILAPDQTAGPDVLKSLFC</sequence>
<evidence type="ECO:0000313" key="2">
    <source>
        <dbReference type="EMBL" id="KAL0394534.1"/>
    </source>
</evidence>
<name>A0AAW2SQX3_9LAMI</name>
<feature type="region of interest" description="Disordered" evidence="1">
    <location>
        <begin position="35"/>
        <end position="55"/>
    </location>
</feature>
<reference evidence="2" key="1">
    <citation type="submission" date="2020-06" db="EMBL/GenBank/DDBJ databases">
        <authorList>
            <person name="Li T."/>
            <person name="Hu X."/>
            <person name="Zhang T."/>
            <person name="Song X."/>
            <person name="Zhang H."/>
            <person name="Dai N."/>
            <person name="Sheng W."/>
            <person name="Hou X."/>
            <person name="Wei L."/>
        </authorList>
    </citation>
    <scope>NUCLEOTIDE SEQUENCE</scope>
    <source>
        <strain evidence="2">KEN1</strain>
        <tissue evidence="2">Leaf</tissue>
    </source>
</reference>